<dbReference type="InterPro" id="IPR013320">
    <property type="entry name" value="ConA-like_dom_sf"/>
</dbReference>
<evidence type="ECO:0000313" key="8">
    <source>
        <dbReference type="Proteomes" id="UP001152795"/>
    </source>
</evidence>
<dbReference type="Proteomes" id="UP001152795">
    <property type="component" value="Unassembled WGS sequence"/>
</dbReference>
<keyword evidence="5" id="KW-0325">Glycoprotein</keyword>
<feature type="domain" description="Pentraxin (PTX)" evidence="6">
    <location>
        <begin position="414"/>
        <end position="627"/>
    </location>
</feature>
<proteinExistence type="predicted"/>
<comment type="caution">
    <text evidence="7">The sequence shown here is derived from an EMBL/GenBank/DDBJ whole genome shotgun (WGS) entry which is preliminary data.</text>
</comment>
<organism evidence="7 8">
    <name type="scientific">Paramuricea clavata</name>
    <name type="common">Red gorgonian</name>
    <name type="synonym">Violescent sea-whip</name>
    <dbReference type="NCBI Taxonomy" id="317549"/>
    <lineage>
        <taxon>Eukaryota</taxon>
        <taxon>Metazoa</taxon>
        <taxon>Cnidaria</taxon>
        <taxon>Anthozoa</taxon>
        <taxon>Octocorallia</taxon>
        <taxon>Malacalcyonacea</taxon>
        <taxon>Plexauridae</taxon>
        <taxon>Paramuricea</taxon>
    </lineage>
</organism>
<dbReference type="InterPro" id="IPR051360">
    <property type="entry name" value="Neuronal_Pentraxin_Related"/>
</dbReference>
<comment type="cofactor">
    <cofactor evidence="1">
        <name>Ca(2+)</name>
        <dbReference type="ChEBI" id="CHEBI:29108"/>
    </cofactor>
</comment>
<keyword evidence="8" id="KW-1185">Reference proteome</keyword>
<dbReference type="PANTHER" id="PTHR19277">
    <property type="entry name" value="PENTRAXIN"/>
    <property type="match status" value="1"/>
</dbReference>
<dbReference type="OrthoDB" id="425923at2759"/>
<keyword evidence="3" id="KW-0106">Calcium</keyword>
<accession>A0A6S7HZG3</accession>
<evidence type="ECO:0000256" key="5">
    <source>
        <dbReference type="ARBA" id="ARBA00023180"/>
    </source>
</evidence>
<evidence type="ECO:0000259" key="6">
    <source>
        <dbReference type="SMART" id="SM00159"/>
    </source>
</evidence>
<dbReference type="PANTHER" id="PTHR19277:SF161">
    <property type="entry name" value="LAMININ G DOMAIN-CONTAINING PROTEIN"/>
    <property type="match status" value="1"/>
</dbReference>
<evidence type="ECO:0000256" key="1">
    <source>
        <dbReference type="ARBA" id="ARBA00001913"/>
    </source>
</evidence>
<dbReference type="GO" id="GO:0046872">
    <property type="term" value="F:metal ion binding"/>
    <property type="evidence" value="ECO:0007669"/>
    <property type="project" value="UniProtKB-KW"/>
</dbReference>
<evidence type="ECO:0000256" key="2">
    <source>
        <dbReference type="ARBA" id="ARBA00022723"/>
    </source>
</evidence>
<evidence type="ECO:0000256" key="4">
    <source>
        <dbReference type="ARBA" id="ARBA00023157"/>
    </source>
</evidence>
<sequence length="628" mass="69718">MKGLGRKIDLVALLLVSMSSVTLASKFVPFINNMLLGRTFDFSKSEVGNDIISEAERKKAFKVQNDRSDIKYKMIRSSQDVRDVLDVSGQLSVKVMAGTVNVEGKGSYLKSSVDSESSVEVMVQVYYKTVTKTLHDGMTLLNNWDSKGVTGQHYIRSLVYGGYLIASFKYLTSNDEEKEDIKASVSVDVKTVKAEVGVKGLFSKLSSLSKSQSSLTITYTSSVISDKVPVDLDTLMEVIDNFNAELAKINGGEGVPLLAEIRELSFLRDNAANEKFKFLKNSMLTQQMDVLASMFHDLKVTSDALTDAVEDVEMTVAQEEKYGGFNYRLSKISDSFYKAIQNLDLNALSKTGSATQFSEAINAYKEKKEAFLPGKFLREFQKFKKENPIGDPVLNGIRTKLVDLREKVGTLDLRFSGEESAIVFPQTGDAAYLITKGAPEMSNIMVCFSSRSLTEKTPQTYFSYSVPSSNHAFKAASDADGRMMVFWGTSQVKFGTSRKLIADDREWHSWCFYWDDSGTTIVYRDADLVGEKDGIAVGKKVPAGGTWVVGNEKVNEAKTVLTPFKGEITNVNVYGNFDKNEFQKDAVAYRVTSSTCRPSIYKNIIKSWNDFKIGFAGDLKVLSKNFCT</sequence>
<name>A0A6S7HZG3_PARCT</name>
<dbReference type="EMBL" id="CACRXK020006486">
    <property type="protein sequence ID" value="CAB4009543.1"/>
    <property type="molecule type" value="Genomic_DNA"/>
</dbReference>
<dbReference type="InterPro" id="IPR001759">
    <property type="entry name" value="PTX_dom"/>
</dbReference>
<dbReference type="Gene3D" id="2.60.120.200">
    <property type="match status" value="1"/>
</dbReference>
<reference evidence="7" key="1">
    <citation type="submission" date="2020-04" db="EMBL/GenBank/DDBJ databases">
        <authorList>
            <person name="Alioto T."/>
            <person name="Alioto T."/>
            <person name="Gomez Garrido J."/>
        </authorList>
    </citation>
    <scope>NUCLEOTIDE SEQUENCE</scope>
    <source>
        <strain evidence="7">A484AB</strain>
    </source>
</reference>
<evidence type="ECO:0000256" key="3">
    <source>
        <dbReference type="ARBA" id="ARBA00022837"/>
    </source>
</evidence>
<dbReference type="SUPFAM" id="SSF49899">
    <property type="entry name" value="Concanavalin A-like lectins/glucanases"/>
    <property type="match status" value="1"/>
</dbReference>
<dbReference type="SMART" id="SM00159">
    <property type="entry name" value="PTX"/>
    <property type="match status" value="1"/>
</dbReference>
<protein>
    <recommendedName>
        <fullName evidence="6">Pentraxin (PTX) domain-containing protein</fullName>
    </recommendedName>
</protein>
<gene>
    <name evidence="7" type="ORF">PACLA_8A033892</name>
</gene>
<dbReference type="AlphaFoldDB" id="A0A6S7HZG3"/>
<evidence type="ECO:0000313" key="7">
    <source>
        <dbReference type="EMBL" id="CAB4009543.1"/>
    </source>
</evidence>
<keyword evidence="4" id="KW-1015">Disulfide bond</keyword>
<keyword evidence="2" id="KW-0479">Metal-binding</keyword>